<dbReference type="AlphaFoldDB" id="A0ABD3PU09"/>
<evidence type="ECO:0000313" key="1">
    <source>
        <dbReference type="EMBL" id="KAL3791589.1"/>
    </source>
</evidence>
<gene>
    <name evidence="1" type="ORF">ACHAWO_005915</name>
</gene>
<proteinExistence type="predicted"/>
<organism evidence="1 2">
    <name type="scientific">Cyclotella atomus</name>
    <dbReference type="NCBI Taxonomy" id="382360"/>
    <lineage>
        <taxon>Eukaryota</taxon>
        <taxon>Sar</taxon>
        <taxon>Stramenopiles</taxon>
        <taxon>Ochrophyta</taxon>
        <taxon>Bacillariophyta</taxon>
        <taxon>Coscinodiscophyceae</taxon>
        <taxon>Thalassiosirophycidae</taxon>
        <taxon>Stephanodiscales</taxon>
        <taxon>Stephanodiscaceae</taxon>
        <taxon>Cyclotella</taxon>
    </lineage>
</organism>
<sequence>MFTPKRHVGAIHPSARENISPVLAEHFCFTRSAQNVQIITGTGGVTRYVVKYIVKIDKQNRAVVWSDVNDGSIQRVEVENLHNTKITSNAIHDKISRESSRKRPLPFGRIMGSPQMLHNLLGYSEITMKNMHCIEICTLPFEFRGRAKVRLDRKGNISKKKGKSNEEASIPDGVSMVTKSYSLRSVILANHPRRLFSGDQKLLLTCTEQEHLLTDPVSLFGVRPPKLMPLVRRLGMYHEMFDADKGILSNEEIESGLCEDVDECLWIDGVARRIRLRQSCVPAFADHLRALPLDGLPQFAVAFRETFLSAVDNGTLDVLSRFIFDDGLIVPPVVVYSRITPEQHTKFALHLLLVLGEFDTELDFKTSGSFKDSFIKAGLFDDVDVGDEDAGKRALNKLLRRIILEVAPVQPISTKKTGHIHCEVS</sequence>
<dbReference type="Proteomes" id="UP001530400">
    <property type="component" value="Unassembled WGS sequence"/>
</dbReference>
<comment type="caution">
    <text evidence="1">The sequence shown here is derived from an EMBL/GenBank/DDBJ whole genome shotgun (WGS) entry which is preliminary data.</text>
</comment>
<protein>
    <submittedName>
        <fullName evidence="1">Uncharacterized protein</fullName>
    </submittedName>
</protein>
<evidence type="ECO:0000313" key="2">
    <source>
        <dbReference type="Proteomes" id="UP001530400"/>
    </source>
</evidence>
<name>A0ABD3PU09_9STRA</name>
<dbReference type="EMBL" id="JALLPJ020000459">
    <property type="protein sequence ID" value="KAL3791589.1"/>
    <property type="molecule type" value="Genomic_DNA"/>
</dbReference>
<accession>A0ABD3PU09</accession>
<reference evidence="1 2" key="1">
    <citation type="submission" date="2024-10" db="EMBL/GenBank/DDBJ databases">
        <title>Updated reference genomes for cyclostephanoid diatoms.</title>
        <authorList>
            <person name="Roberts W.R."/>
            <person name="Alverson A.J."/>
        </authorList>
    </citation>
    <scope>NUCLEOTIDE SEQUENCE [LARGE SCALE GENOMIC DNA]</scope>
    <source>
        <strain evidence="1 2">AJA010-31</strain>
    </source>
</reference>
<keyword evidence="2" id="KW-1185">Reference proteome</keyword>